<evidence type="ECO:0000259" key="4">
    <source>
        <dbReference type="PROSITE" id="PS01124"/>
    </source>
</evidence>
<dbReference type="SUPFAM" id="SSF48008">
    <property type="entry name" value="GntR ligand-binding domain-like"/>
    <property type="match status" value="1"/>
</dbReference>
<gene>
    <name evidence="5" type="primary">araC_1</name>
    <name evidence="5" type="ORF">L21SP4_01681</name>
</gene>
<dbReference type="InterPro" id="IPR020449">
    <property type="entry name" value="Tscrpt_reg_AraC-type_HTH"/>
</dbReference>
<dbReference type="Pfam" id="PF07729">
    <property type="entry name" value="FCD"/>
    <property type="match status" value="1"/>
</dbReference>
<dbReference type="KEGG" id="vbl:L21SP4_01681"/>
<evidence type="ECO:0000256" key="1">
    <source>
        <dbReference type="ARBA" id="ARBA00023015"/>
    </source>
</evidence>
<dbReference type="PROSITE" id="PS00041">
    <property type="entry name" value="HTH_ARAC_FAMILY_1"/>
    <property type="match status" value="1"/>
</dbReference>
<keyword evidence="1" id="KW-0805">Transcription regulation</keyword>
<dbReference type="InterPro" id="IPR009057">
    <property type="entry name" value="Homeodomain-like_sf"/>
</dbReference>
<dbReference type="SMART" id="SM00895">
    <property type="entry name" value="FCD"/>
    <property type="match status" value="1"/>
</dbReference>
<reference evidence="6" key="1">
    <citation type="submission" date="2015-02" db="EMBL/GenBank/DDBJ databases">
        <title>Description and complete genome sequence of the first cultured representative of the subdivision 5 of the Verrucomicrobia phylum.</title>
        <authorList>
            <person name="Spring S."/>
            <person name="Bunk B."/>
            <person name="Sproer C."/>
            <person name="Klenk H.-P."/>
        </authorList>
    </citation>
    <scope>NUCLEOTIDE SEQUENCE [LARGE SCALE GENOMIC DNA]</scope>
    <source>
        <strain evidence="6">L21-Fru-AB</strain>
    </source>
</reference>
<accession>A0A0G3EF16</accession>
<dbReference type="PANTHER" id="PTHR43280">
    <property type="entry name" value="ARAC-FAMILY TRANSCRIPTIONAL REGULATOR"/>
    <property type="match status" value="1"/>
</dbReference>
<dbReference type="OrthoDB" id="184994at2"/>
<dbReference type="GO" id="GO:0043565">
    <property type="term" value="F:sequence-specific DNA binding"/>
    <property type="evidence" value="ECO:0007669"/>
    <property type="project" value="InterPro"/>
</dbReference>
<dbReference type="STRING" id="1307763.L21SP4_01681"/>
<dbReference type="EMBL" id="CP010904">
    <property type="protein sequence ID" value="AKJ64923.1"/>
    <property type="molecule type" value="Genomic_DNA"/>
</dbReference>
<dbReference type="SMART" id="SM00342">
    <property type="entry name" value="HTH_ARAC"/>
    <property type="match status" value="1"/>
</dbReference>
<evidence type="ECO:0000256" key="2">
    <source>
        <dbReference type="ARBA" id="ARBA00023125"/>
    </source>
</evidence>
<keyword evidence="2" id="KW-0238">DNA-binding</keyword>
<dbReference type="Pfam" id="PF12833">
    <property type="entry name" value="HTH_18"/>
    <property type="match status" value="1"/>
</dbReference>
<dbReference type="InterPro" id="IPR018062">
    <property type="entry name" value="HTH_AraC-typ_CS"/>
</dbReference>
<dbReference type="Gene3D" id="1.20.120.530">
    <property type="entry name" value="GntR ligand-binding domain-like"/>
    <property type="match status" value="1"/>
</dbReference>
<name>A0A0G3EF16_9BACT</name>
<keyword evidence="6" id="KW-1185">Reference proteome</keyword>
<evidence type="ECO:0000313" key="5">
    <source>
        <dbReference type="EMBL" id="AKJ64923.1"/>
    </source>
</evidence>
<dbReference type="Proteomes" id="UP000035268">
    <property type="component" value="Chromosome"/>
</dbReference>
<feature type="domain" description="HTH araC/xylS-type" evidence="4">
    <location>
        <begin position="157"/>
        <end position="256"/>
    </location>
</feature>
<dbReference type="InterPro" id="IPR018060">
    <property type="entry name" value="HTH_AraC"/>
</dbReference>
<dbReference type="SUPFAM" id="SSF46689">
    <property type="entry name" value="Homeodomain-like"/>
    <property type="match status" value="2"/>
</dbReference>
<dbReference type="InterPro" id="IPR008920">
    <property type="entry name" value="TF_FadR/GntR_C"/>
</dbReference>
<dbReference type="PROSITE" id="PS01124">
    <property type="entry name" value="HTH_ARAC_FAMILY_2"/>
    <property type="match status" value="1"/>
</dbReference>
<dbReference type="GO" id="GO:0003700">
    <property type="term" value="F:DNA-binding transcription factor activity"/>
    <property type="evidence" value="ECO:0007669"/>
    <property type="project" value="InterPro"/>
</dbReference>
<dbReference type="Gene3D" id="1.10.10.60">
    <property type="entry name" value="Homeodomain-like"/>
    <property type="match status" value="2"/>
</dbReference>
<proteinExistence type="predicted"/>
<evidence type="ECO:0000256" key="3">
    <source>
        <dbReference type="ARBA" id="ARBA00023163"/>
    </source>
</evidence>
<organism evidence="5 6">
    <name type="scientific">Kiritimatiella glycovorans</name>
    <dbReference type="NCBI Taxonomy" id="1307763"/>
    <lineage>
        <taxon>Bacteria</taxon>
        <taxon>Pseudomonadati</taxon>
        <taxon>Kiritimatiellota</taxon>
        <taxon>Kiritimatiellia</taxon>
        <taxon>Kiritimatiellales</taxon>
        <taxon>Kiritimatiellaceae</taxon>
        <taxon>Kiritimatiella</taxon>
    </lineage>
</organism>
<dbReference type="InterPro" id="IPR011711">
    <property type="entry name" value="GntR_C"/>
</dbReference>
<reference evidence="5 6" key="2">
    <citation type="journal article" date="2016" name="ISME J.">
        <title>Characterization of the first cultured representative of Verrucomicrobia subdivision 5 indicates the proposal of a novel phylum.</title>
        <authorList>
            <person name="Spring S."/>
            <person name="Bunk B."/>
            <person name="Sproer C."/>
            <person name="Schumann P."/>
            <person name="Rohde M."/>
            <person name="Tindall B.J."/>
            <person name="Klenk H.P."/>
        </authorList>
    </citation>
    <scope>NUCLEOTIDE SEQUENCE [LARGE SCALE GENOMIC DNA]</scope>
    <source>
        <strain evidence="5 6">L21-Fru-AB</strain>
    </source>
</reference>
<keyword evidence="3" id="KW-0804">Transcription</keyword>
<dbReference type="AlphaFoldDB" id="A0A0G3EF16"/>
<protein>
    <submittedName>
        <fullName evidence="5">AraC family transcriptional regulator</fullName>
    </submittedName>
</protein>
<evidence type="ECO:0000313" key="6">
    <source>
        <dbReference type="Proteomes" id="UP000035268"/>
    </source>
</evidence>
<sequence length="260" mass="30482">MNTEHYFKSVTRLRIALEEFAAGEIMRSAALKKKAAGALSALTTDFRRALKAEDYEAFNRTDYRLHHTLVELPGLPVLVENWEAVWEVHAGLHRDRLREYWPNLRILVEEQEYLIEVLCSFDPVAIQDAIHNHLESLWFRIYEGYAAPPAEPENPLPRVRSYLSYHLHRPLDLREIARNVAFTSPGHLSRLMRQQCGAGFKDYVRNLRMEKGEELLRRTRLPVRQIARRTGYPSASRFCEYFKRTYGMTPTAYRRKHPDA</sequence>
<dbReference type="RefSeq" id="WP_052882204.1">
    <property type="nucleotide sequence ID" value="NZ_CP010904.1"/>
</dbReference>
<dbReference type="PANTHER" id="PTHR43280:SF10">
    <property type="entry name" value="REGULATORY PROTEIN POCR"/>
    <property type="match status" value="1"/>
</dbReference>
<dbReference type="PRINTS" id="PR00032">
    <property type="entry name" value="HTHARAC"/>
</dbReference>